<protein>
    <recommendedName>
        <fullName evidence="1">Autotransporter domain-containing protein</fullName>
    </recommendedName>
</protein>
<accession>S3C499</accession>
<reference evidence="2 3" key="1">
    <citation type="submission" date="2013-04" db="EMBL/GenBank/DDBJ databases">
        <title>The Genome Sequence of Sutterella wadsworthensis HGA0223.</title>
        <authorList>
            <consortium name="The Broad Institute Genomics Platform"/>
            <person name="Earl A."/>
            <person name="Ward D."/>
            <person name="Feldgarden M."/>
            <person name="Gevers D."/>
            <person name="Schmidt T.M."/>
            <person name="Dover J."/>
            <person name="Dai D."/>
            <person name="Walker B."/>
            <person name="Young S."/>
            <person name="Zeng Q."/>
            <person name="Gargeya S."/>
            <person name="Fitzgerald M."/>
            <person name="Haas B."/>
            <person name="Abouelleil A."/>
            <person name="Allen A.W."/>
            <person name="Alvarado L."/>
            <person name="Arachchi H.M."/>
            <person name="Berlin A.M."/>
            <person name="Chapman S.B."/>
            <person name="Gainer-Dewar J."/>
            <person name="Goldberg J."/>
            <person name="Griggs A."/>
            <person name="Gujja S."/>
            <person name="Hansen M."/>
            <person name="Howarth C."/>
            <person name="Imamovic A."/>
            <person name="Ireland A."/>
            <person name="Larimer J."/>
            <person name="McCowan C."/>
            <person name="Murphy C."/>
            <person name="Pearson M."/>
            <person name="Poon T.W."/>
            <person name="Priest M."/>
            <person name="Roberts A."/>
            <person name="Saif S."/>
            <person name="Shea T."/>
            <person name="Sisk P."/>
            <person name="Sykes S."/>
            <person name="Wortman J."/>
            <person name="Nusbaum C."/>
            <person name="Birren B."/>
        </authorList>
    </citation>
    <scope>NUCLEOTIDE SEQUENCE [LARGE SCALE GENOMIC DNA]</scope>
    <source>
        <strain evidence="2 3">HGA0223</strain>
    </source>
</reference>
<dbReference type="Pfam" id="PF03797">
    <property type="entry name" value="Autotransporter"/>
    <property type="match status" value="1"/>
</dbReference>
<dbReference type="HOGENOM" id="CLU_344494_0_0_4"/>
<dbReference type="eggNOG" id="ENOG5030YGQ">
    <property type="taxonomic scope" value="Bacteria"/>
</dbReference>
<dbReference type="AlphaFoldDB" id="S3C499"/>
<dbReference type="InterPro" id="IPR036709">
    <property type="entry name" value="Autotransporte_beta_dom_sf"/>
</dbReference>
<dbReference type="SUPFAM" id="SSF103515">
    <property type="entry name" value="Autotransporter"/>
    <property type="match status" value="1"/>
</dbReference>
<sequence length="872" mass="93912">MLKFLSPIPATDSVVSGLTRLSIAVSAALFFSTIAPSAAAEVFTVEAGKAGVLFGNDTRSEYDDYQKIKDGDDFSYSAIDLSQATGKNISIFQKTVNLVSDGGQFIVGTNDAVITSYGGGTLNAGTESGTRGKLKAKSLVARHGGEAYLTNMDAALSDTLAANSELHLKNAVVTTKTTEVEGTLVLENSTLNTDFFLGGGPDEIKIVKSRINNPVKKQTIIDDDGKPFEAYDYRSTQNRETNVAELTLTDSSAEFALSSWWLGSVALETSLTEQHGSFAHFHFTASQLDGTAIEGNGFGSNVNFKLADYTTLALSHLTYTANDRFKKGGNWPQYGTEADYADEALVKERITASVATLKTKPKAILYTSVPMRFQTVGSNQILVGSDATADGNAIVFGSSSLFLVDMEVAGSYWRIKGEENEPFFSTLDGNPIKLSVADTSQLYIKGLTKDTQNLKVVDDHVKADKLWKVENIFTDNPLYGFKFDDDGKTIIAQIQTPKAIFGDAMMSAAMFEEAYRKPEADRSDTERYLVEVLNALGNNKSFTTFTKEQIAEVGNKADMLLNPAGAAAVYSTAFDASDEVIQTVQRSMASVKDPESHAWAALLGGKAKIDELPASVSRARASSSTRGVTQRVKRDAYGVAVGFDTPVASGVRVGLAGGFSSGNTKNDSVGVKDEFDAWTLMAYARYGMGPFTLDGHAAATLLQSEVSSNYSRSKADMSTWVYNLGGRASVGVLLGETIVYPFVGAEFFHLKGEEYDAGPGIKARPGATSSTVMVPVGLNWEGNYKTRWGVASPVLGFSWARVFGDRTLDASSSALGETTNYTFTFADRTLMRIDLGLSLKGDNYDYSLYGTYVDGSQDRQAYKLSTSASYHF</sequence>
<dbReference type="STRING" id="1203554.HMPREF1476_00398"/>
<dbReference type="InterPro" id="IPR005546">
    <property type="entry name" value="Autotransporte_beta"/>
</dbReference>
<dbReference type="SMART" id="SM00869">
    <property type="entry name" value="Autotransporter"/>
    <property type="match status" value="1"/>
</dbReference>
<proteinExistence type="predicted"/>
<evidence type="ECO:0000259" key="1">
    <source>
        <dbReference type="PROSITE" id="PS51208"/>
    </source>
</evidence>
<dbReference type="Proteomes" id="UP000014400">
    <property type="component" value="Unassembled WGS sequence"/>
</dbReference>
<name>S3C499_9BURK</name>
<dbReference type="Gene3D" id="2.40.128.130">
    <property type="entry name" value="Autotransporter beta-domain"/>
    <property type="match status" value="1"/>
</dbReference>
<gene>
    <name evidence="2" type="ORF">HMPREF1476_00398</name>
</gene>
<organism evidence="2 3">
    <name type="scientific">Sutterella wadsworthensis HGA0223</name>
    <dbReference type="NCBI Taxonomy" id="1203554"/>
    <lineage>
        <taxon>Bacteria</taxon>
        <taxon>Pseudomonadati</taxon>
        <taxon>Pseudomonadota</taxon>
        <taxon>Betaproteobacteria</taxon>
        <taxon>Burkholderiales</taxon>
        <taxon>Sutterellaceae</taxon>
        <taxon>Sutterella</taxon>
    </lineage>
</organism>
<keyword evidence="3" id="KW-1185">Reference proteome</keyword>
<dbReference type="RefSeq" id="WP_016473797.1">
    <property type="nucleotide sequence ID" value="NZ_KE150480.1"/>
</dbReference>
<evidence type="ECO:0000313" key="3">
    <source>
        <dbReference type="Proteomes" id="UP000014400"/>
    </source>
</evidence>
<dbReference type="PROSITE" id="PS51208">
    <property type="entry name" value="AUTOTRANSPORTER"/>
    <property type="match status" value="1"/>
</dbReference>
<evidence type="ECO:0000313" key="2">
    <source>
        <dbReference type="EMBL" id="EPE01088.1"/>
    </source>
</evidence>
<dbReference type="PATRIC" id="fig|1203554.3.peg.380"/>
<feature type="domain" description="Autotransporter" evidence="1">
    <location>
        <begin position="591"/>
        <end position="872"/>
    </location>
</feature>
<dbReference type="EMBL" id="ATCF01000005">
    <property type="protein sequence ID" value="EPE01088.1"/>
    <property type="molecule type" value="Genomic_DNA"/>
</dbReference>
<comment type="caution">
    <text evidence="2">The sequence shown here is derived from an EMBL/GenBank/DDBJ whole genome shotgun (WGS) entry which is preliminary data.</text>
</comment>